<comment type="caution">
    <text evidence="1">The sequence shown here is derived from an EMBL/GenBank/DDBJ whole genome shotgun (WGS) entry which is preliminary data.</text>
</comment>
<sequence length="97" mass="10094">MLNIIGLGAVAIHMCGSQEEASATTETYKAVTSLVARAILYVRAANESVEISGSLTLINGDSIPLYTGGALDNPAESIYASLAIVDNVYVASDFALR</sequence>
<dbReference type="RefSeq" id="WP_225677369.1">
    <property type="nucleotide sequence ID" value="NZ_JAEDAH010000105.1"/>
</dbReference>
<evidence type="ECO:0008006" key="3">
    <source>
        <dbReference type="Google" id="ProtNLM"/>
    </source>
</evidence>
<evidence type="ECO:0000313" key="1">
    <source>
        <dbReference type="EMBL" id="MCA6065436.1"/>
    </source>
</evidence>
<keyword evidence="2" id="KW-1185">Reference proteome</keyword>
<reference evidence="1 2" key="1">
    <citation type="submission" date="2020-12" db="EMBL/GenBank/DDBJ databases">
        <title>Novel Thalassolituus-related marine hydrocarbonoclastic bacteria mediated algae-derived hydrocarbons mineralization in twilight zone of the northern South China Sea.</title>
        <authorList>
            <person name="Dong C."/>
        </authorList>
    </citation>
    <scope>NUCLEOTIDE SEQUENCE [LARGE SCALE GENOMIC DNA]</scope>
    <source>
        <strain evidence="1 2">IMCC1826</strain>
    </source>
</reference>
<protein>
    <recommendedName>
        <fullName evidence="3">BON domain-containing protein</fullName>
    </recommendedName>
</protein>
<name>A0ABS7ZUS9_9GAMM</name>
<dbReference type="EMBL" id="JAEDAH010000105">
    <property type="protein sequence ID" value="MCA6065436.1"/>
    <property type="molecule type" value="Genomic_DNA"/>
</dbReference>
<gene>
    <name evidence="1" type="ORF">I9W95_17700</name>
</gene>
<organism evidence="1 2">
    <name type="scientific">Thalassolituus marinus</name>
    <dbReference type="NCBI Taxonomy" id="671053"/>
    <lineage>
        <taxon>Bacteria</taxon>
        <taxon>Pseudomonadati</taxon>
        <taxon>Pseudomonadota</taxon>
        <taxon>Gammaproteobacteria</taxon>
        <taxon>Oceanospirillales</taxon>
        <taxon>Oceanospirillaceae</taxon>
        <taxon>Thalassolituus</taxon>
    </lineage>
</organism>
<dbReference type="Proteomes" id="UP000714380">
    <property type="component" value="Unassembled WGS sequence"/>
</dbReference>
<proteinExistence type="predicted"/>
<evidence type="ECO:0000313" key="2">
    <source>
        <dbReference type="Proteomes" id="UP000714380"/>
    </source>
</evidence>
<accession>A0ABS7ZUS9</accession>